<evidence type="ECO:0000313" key="1">
    <source>
        <dbReference type="EMBL" id="HII69726.1"/>
    </source>
</evidence>
<accession>A0A832WQX3</accession>
<comment type="caution">
    <text evidence="1">The sequence shown here is derived from an EMBL/GenBank/DDBJ whole genome shotgun (WGS) entry which is preliminary data.</text>
</comment>
<dbReference type="RefSeq" id="WP_011019460.1">
    <property type="nucleotide sequence ID" value="NZ_DUJS01000001.1"/>
</dbReference>
<evidence type="ECO:0000313" key="2">
    <source>
        <dbReference type="Proteomes" id="UP000619545"/>
    </source>
</evidence>
<gene>
    <name evidence="1" type="ORF">HA336_00650</name>
</gene>
<dbReference type="AlphaFoldDB" id="A0A832WQX3"/>
<proteinExistence type="predicted"/>
<dbReference type="EMBL" id="DUJS01000001">
    <property type="protein sequence ID" value="HII69726.1"/>
    <property type="molecule type" value="Genomic_DNA"/>
</dbReference>
<dbReference type="Proteomes" id="UP000619545">
    <property type="component" value="Unassembled WGS sequence"/>
</dbReference>
<name>A0A832WQX3_9EURY</name>
<dbReference type="GeneID" id="1477193"/>
<reference evidence="1" key="1">
    <citation type="journal article" date="2020" name="bioRxiv">
        <title>A rank-normalized archaeal taxonomy based on genome phylogeny resolves widespread incomplete and uneven classifications.</title>
        <authorList>
            <person name="Rinke C."/>
            <person name="Chuvochina M."/>
            <person name="Mussig A.J."/>
            <person name="Chaumeil P.-A."/>
            <person name="Waite D.W."/>
            <person name="Whitman W.B."/>
            <person name="Parks D.H."/>
            <person name="Hugenholtz P."/>
        </authorList>
    </citation>
    <scope>NUCLEOTIDE SEQUENCE</scope>
    <source>
        <strain evidence="1">UBA8853</strain>
    </source>
</reference>
<protein>
    <submittedName>
        <fullName evidence="1">Uncharacterized protein</fullName>
    </submittedName>
</protein>
<organism evidence="1 2">
    <name type="scientific">Methanopyrus kandleri</name>
    <dbReference type="NCBI Taxonomy" id="2320"/>
    <lineage>
        <taxon>Archaea</taxon>
        <taxon>Methanobacteriati</taxon>
        <taxon>Methanobacteriota</taxon>
        <taxon>Methanomada group</taxon>
        <taxon>Methanopyri</taxon>
        <taxon>Methanopyrales</taxon>
        <taxon>Methanopyraceae</taxon>
        <taxon>Methanopyrus</taxon>
    </lineage>
</organism>
<sequence>MAGKAEILGEVVLCVIYGYRVAGAVSEISGSLSSRWYGHARSTEDLAVRTVEELGRSLGWDPEEVRRWQAIVRTIGDLARRGLL</sequence>